<dbReference type="GO" id="GO:0003677">
    <property type="term" value="F:DNA binding"/>
    <property type="evidence" value="ECO:0007669"/>
    <property type="project" value="InterPro"/>
</dbReference>
<organism evidence="2 3">
    <name type="scientific">Candidatus Scatousia excrementipullorum</name>
    <dbReference type="NCBI Taxonomy" id="2840936"/>
    <lineage>
        <taxon>Bacteria</taxon>
        <taxon>Candidatus Scatousia</taxon>
    </lineage>
</organism>
<name>A0A9D9H096_9BACT</name>
<gene>
    <name evidence="2" type="ORF">IAC76_05415</name>
</gene>
<dbReference type="PROSITE" id="PS50943">
    <property type="entry name" value="HTH_CROC1"/>
    <property type="match status" value="1"/>
</dbReference>
<sequence length="49" mass="5544">MTQDDLASDKISRSMISLIEIAKTDLTVSKVKIIADTLHVHPRDLFDFD</sequence>
<dbReference type="InterPro" id="IPR001387">
    <property type="entry name" value="Cro/C1-type_HTH"/>
</dbReference>
<evidence type="ECO:0000259" key="1">
    <source>
        <dbReference type="PROSITE" id="PS50943"/>
    </source>
</evidence>
<reference evidence="2" key="1">
    <citation type="submission" date="2020-10" db="EMBL/GenBank/DDBJ databases">
        <authorList>
            <person name="Gilroy R."/>
        </authorList>
    </citation>
    <scope>NUCLEOTIDE SEQUENCE</scope>
    <source>
        <strain evidence="2">10192</strain>
    </source>
</reference>
<reference evidence="2" key="2">
    <citation type="journal article" date="2021" name="PeerJ">
        <title>Extensive microbial diversity within the chicken gut microbiome revealed by metagenomics and culture.</title>
        <authorList>
            <person name="Gilroy R."/>
            <person name="Ravi A."/>
            <person name="Getino M."/>
            <person name="Pursley I."/>
            <person name="Horton D.L."/>
            <person name="Alikhan N.F."/>
            <person name="Baker D."/>
            <person name="Gharbi K."/>
            <person name="Hall N."/>
            <person name="Watson M."/>
            <person name="Adriaenssens E.M."/>
            <person name="Foster-Nyarko E."/>
            <person name="Jarju S."/>
            <person name="Secka A."/>
            <person name="Antonio M."/>
            <person name="Oren A."/>
            <person name="Chaudhuri R.R."/>
            <person name="La Ragione R."/>
            <person name="Hildebrand F."/>
            <person name="Pallen M.J."/>
        </authorList>
    </citation>
    <scope>NUCLEOTIDE SEQUENCE</scope>
    <source>
        <strain evidence="2">10192</strain>
    </source>
</reference>
<dbReference type="Proteomes" id="UP000823632">
    <property type="component" value="Unassembled WGS sequence"/>
</dbReference>
<dbReference type="SUPFAM" id="SSF47413">
    <property type="entry name" value="lambda repressor-like DNA-binding domains"/>
    <property type="match status" value="1"/>
</dbReference>
<proteinExistence type="predicted"/>
<dbReference type="Pfam" id="PF01381">
    <property type="entry name" value="HTH_3"/>
    <property type="match status" value="1"/>
</dbReference>
<dbReference type="Gene3D" id="1.10.260.40">
    <property type="entry name" value="lambda repressor-like DNA-binding domains"/>
    <property type="match status" value="1"/>
</dbReference>
<dbReference type="CDD" id="cd00093">
    <property type="entry name" value="HTH_XRE"/>
    <property type="match status" value="1"/>
</dbReference>
<accession>A0A9D9H096</accession>
<dbReference type="AlphaFoldDB" id="A0A9D9H096"/>
<evidence type="ECO:0000313" key="2">
    <source>
        <dbReference type="EMBL" id="MBO8430807.1"/>
    </source>
</evidence>
<feature type="domain" description="HTH cro/C1-type" evidence="1">
    <location>
        <begin position="11"/>
        <end position="45"/>
    </location>
</feature>
<evidence type="ECO:0000313" key="3">
    <source>
        <dbReference type="Proteomes" id="UP000823632"/>
    </source>
</evidence>
<comment type="caution">
    <text evidence="2">The sequence shown here is derived from an EMBL/GenBank/DDBJ whole genome shotgun (WGS) entry which is preliminary data.</text>
</comment>
<dbReference type="EMBL" id="JADIND010000113">
    <property type="protein sequence ID" value="MBO8430807.1"/>
    <property type="molecule type" value="Genomic_DNA"/>
</dbReference>
<dbReference type="InterPro" id="IPR010982">
    <property type="entry name" value="Lambda_DNA-bd_dom_sf"/>
</dbReference>
<protein>
    <submittedName>
        <fullName evidence="2">Helix-turn-helix transcriptional regulator</fullName>
    </submittedName>
</protein>